<dbReference type="NCBIfam" id="NF006395">
    <property type="entry name" value="PRK08644.1"/>
    <property type="match status" value="1"/>
</dbReference>
<dbReference type="PANTHER" id="PTHR43267:SF3">
    <property type="entry name" value="THIF PROTEIN"/>
    <property type="match status" value="1"/>
</dbReference>
<dbReference type="Gene3D" id="3.40.50.720">
    <property type="entry name" value="NAD(P)-binding Rossmann-like Domain"/>
    <property type="match status" value="1"/>
</dbReference>
<dbReference type="InterPro" id="IPR000594">
    <property type="entry name" value="ThiF_NAD_FAD-bd"/>
</dbReference>
<dbReference type="Proteomes" id="UP000640363">
    <property type="component" value="Unassembled WGS sequence"/>
</dbReference>
<dbReference type="InterPro" id="IPR035985">
    <property type="entry name" value="Ubiquitin-activating_enz"/>
</dbReference>
<dbReference type="PANTHER" id="PTHR43267">
    <property type="entry name" value="TRNA THREONYLCARBAMOYLADENOSINE DEHYDRATASE"/>
    <property type="match status" value="1"/>
</dbReference>
<name>A0ABR7JZ58_9FIRM</name>
<dbReference type="GO" id="GO:0016779">
    <property type="term" value="F:nucleotidyltransferase activity"/>
    <property type="evidence" value="ECO:0007669"/>
    <property type="project" value="UniProtKB-KW"/>
</dbReference>
<evidence type="ECO:0000259" key="1">
    <source>
        <dbReference type="Pfam" id="PF00899"/>
    </source>
</evidence>
<organism evidence="2 3">
    <name type="scientific">Veillonella hominis</name>
    <dbReference type="NCBI Taxonomy" id="2764330"/>
    <lineage>
        <taxon>Bacteria</taxon>
        <taxon>Bacillati</taxon>
        <taxon>Bacillota</taxon>
        <taxon>Negativicutes</taxon>
        <taxon>Veillonellales</taxon>
        <taxon>Veillonellaceae</taxon>
        <taxon>Veillonella</taxon>
    </lineage>
</organism>
<proteinExistence type="predicted"/>
<reference evidence="2 3" key="1">
    <citation type="submission" date="2020-08" db="EMBL/GenBank/DDBJ databases">
        <authorList>
            <person name="Liu C."/>
            <person name="Sun Q."/>
        </authorList>
    </citation>
    <scope>NUCLEOTIDE SEQUENCE [LARGE SCALE GENOMIC DNA]</scope>
    <source>
        <strain evidence="2 3">NSJ-78</strain>
    </source>
</reference>
<accession>A0ABR7JZ58</accession>
<keyword evidence="2" id="KW-0808">Transferase</keyword>
<evidence type="ECO:0000313" key="3">
    <source>
        <dbReference type="Proteomes" id="UP000640363"/>
    </source>
</evidence>
<dbReference type="SUPFAM" id="SSF69572">
    <property type="entry name" value="Activating enzymes of the ubiquitin-like proteins"/>
    <property type="match status" value="1"/>
</dbReference>
<dbReference type="InterPro" id="IPR045886">
    <property type="entry name" value="ThiF/MoeB/HesA"/>
</dbReference>
<keyword evidence="3" id="KW-1185">Reference proteome</keyword>
<feature type="domain" description="THIF-type NAD/FAD binding fold" evidence="1">
    <location>
        <begin position="17"/>
        <end position="207"/>
    </location>
</feature>
<keyword evidence="2" id="KW-0548">Nucleotidyltransferase</keyword>
<dbReference type="Pfam" id="PF00899">
    <property type="entry name" value="ThiF"/>
    <property type="match status" value="1"/>
</dbReference>
<sequence>MCMAYMNNEFETAISHFYSSEEFRKLQNSVVGILGAGGLGSNCAVNLVRSGIRNLIIADYDIVEWSNLNRQYYFSSHVGQYKVEALQDVLTAINSNVIVKIYKDKLTTENIPEIYKKADILIEAFDAVEAKSMFLEAATPVDVPKIMVSGLAGIGNSDALRTKKLGQNLYIVGDEHSGVDNAYPYAPRVAIAAAKQADLALSLLLEKTMSNEV</sequence>
<evidence type="ECO:0000313" key="2">
    <source>
        <dbReference type="EMBL" id="MBC6002159.1"/>
    </source>
</evidence>
<dbReference type="NCBIfam" id="TIGR02354">
    <property type="entry name" value="thiF_fam2"/>
    <property type="match status" value="1"/>
</dbReference>
<comment type="caution">
    <text evidence="2">The sequence shown here is derived from an EMBL/GenBank/DDBJ whole genome shotgun (WGS) entry which is preliminary data.</text>
</comment>
<gene>
    <name evidence="2" type="primary">thiF</name>
    <name evidence="2" type="ORF">H8892_09400</name>
</gene>
<dbReference type="EMBL" id="JACRWI010000011">
    <property type="protein sequence ID" value="MBC6002159.1"/>
    <property type="molecule type" value="Genomic_DNA"/>
</dbReference>
<protein>
    <submittedName>
        <fullName evidence="2">Sulfur carrier protein ThiS adenylyltransferase ThiF</fullName>
    </submittedName>
</protein>
<dbReference type="InterPro" id="IPR012729">
    <property type="entry name" value="ThiF_fam2"/>
</dbReference>